<dbReference type="AlphaFoldDB" id="A0A4R6PNC0"/>
<dbReference type="Proteomes" id="UP000295087">
    <property type="component" value="Unassembled WGS sequence"/>
</dbReference>
<dbReference type="EMBL" id="SNXK01000002">
    <property type="protein sequence ID" value="TDP39774.1"/>
    <property type="molecule type" value="Genomic_DNA"/>
</dbReference>
<dbReference type="InterPro" id="IPR054344">
    <property type="entry name" value="TY-Chap_N"/>
</dbReference>
<dbReference type="Pfam" id="PF22552">
    <property type="entry name" value="TY-Chap3"/>
    <property type="match status" value="1"/>
</dbReference>
<dbReference type="RefSeq" id="WP_067491040.1">
    <property type="nucleotide sequence ID" value="NZ_SNXK01000002.1"/>
</dbReference>
<keyword evidence="3" id="KW-1185">Reference proteome</keyword>
<sequence>MTWDDFAKALAGELARLPAGAIVKIVESREERPSRFAQFLQTDTELTAELVDDDRLATELRAGREGTAVIRELGWQPRDRYHENWWTRLTWPASSADYRRLADMVVGGLRDGFGLATPDSFTYDAWNERQGNTLIELPQLGLPLAT</sequence>
<protein>
    <recommendedName>
        <fullName evidence="1">TY-Chap N-terminal domain-containing protein</fullName>
    </recommendedName>
</protein>
<proteinExistence type="predicted"/>
<evidence type="ECO:0000259" key="1">
    <source>
        <dbReference type="Pfam" id="PF22552"/>
    </source>
</evidence>
<accession>A0A4R6PNC0</accession>
<gene>
    <name evidence="2" type="ORF">DFR75_102493</name>
</gene>
<organism evidence="2 3">
    <name type="scientific">Nocardia ignorata</name>
    <dbReference type="NCBI Taxonomy" id="145285"/>
    <lineage>
        <taxon>Bacteria</taxon>
        <taxon>Bacillati</taxon>
        <taxon>Actinomycetota</taxon>
        <taxon>Actinomycetes</taxon>
        <taxon>Mycobacteriales</taxon>
        <taxon>Nocardiaceae</taxon>
        <taxon>Nocardia</taxon>
    </lineage>
</organism>
<feature type="domain" description="TY-Chap N-terminal" evidence="1">
    <location>
        <begin position="2"/>
        <end position="120"/>
    </location>
</feature>
<reference evidence="2 3" key="1">
    <citation type="submission" date="2019-03" db="EMBL/GenBank/DDBJ databases">
        <title>Genomic Encyclopedia of Type Strains, Phase IV (KMG-IV): sequencing the most valuable type-strain genomes for metagenomic binning, comparative biology and taxonomic classification.</title>
        <authorList>
            <person name="Goeker M."/>
        </authorList>
    </citation>
    <scope>NUCLEOTIDE SEQUENCE [LARGE SCALE GENOMIC DNA]</scope>
    <source>
        <strain evidence="2 3">DSM 44496</strain>
    </source>
</reference>
<evidence type="ECO:0000313" key="3">
    <source>
        <dbReference type="Proteomes" id="UP000295087"/>
    </source>
</evidence>
<name>A0A4R6PNC0_NOCIG</name>
<comment type="caution">
    <text evidence="2">The sequence shown here is derived from an EMBL/GenBank/DDBJ whole genome shotgun (WGS) entry which is preliminary data.</text>
</comment>
<evidence type="ECO:0000313" key="2">
    <source>
        <dbReference type="EMBL" id="TDP39774.1"/>
    </source>
</evidence>